<evidence type="ECO:0000313" key="3">
    <source>
        <dbReference type="EMBL" id="MBW0126469.1"/>
    </source>
</evidence>
<dbReference type="Proteomes" id="UP000694300">
    <property type="component" value="Unassembled WGS sequence"/>
</dbReference>
<dbReference type="InterPro" id="IPR003115">
    <property type="entry name" value="ParB_N"/>
</dbReference>
<dbReference type="PANTHER" id="PTHR33375:SF1">
    <property type="entry name" value="CHROMOSOME-PARTITIONING PROTEIN PARB-RELATED"/>
    <property type="match status" value="1"/>
</dbReference>
<proteinExistence type="predicted"/>
<organism evidence="3 4">
    <name type="scientific">Pseudonocardia oceani</name>
    <dbReference type="NCBI Taxonomy" id="2792013"/>
    <lineage>
        <taxon>Bacteria</taxon>
        <taxon>Bacillati</taxon>
        <taxon>Actinomycetota</taxon>
        <taxon>Actinomycetes</taxon>
        <taxon>Pseudonocardiales</taxon>
        <taxon>Pseudonocardiaceae</taxon>
        <taxon>Pseudonocardia</taxon>
    </lineage>
</organism>
<dbReference type="SMART" id="SM00470">
    <property type="entry name" value="ParB"/>
    <property type="match status" value="1"/>
</dbReference>
<feature type="compositionally biased region" description="Basic and acidic residues" evidence="1">
    <location>
        <begin position="8"/>
        <end position="19"/>
    </location>
</feature>
<comment type="caution">
    <text evidence="3">The sequence shown here is derived from an EMBL/GenBank/DDBJ whole genome shotgun (WGS) entry which is preliminary data.</text>
</comment>
<protein>
    <submittedName>
        <fullName evidence="3">ParB N-terminal domain-containing protein</fullName>
    </submittedName>
</protein>
<dbReference type="InterPro" id="IPR050336">
    <property type="entry name" value="Chromosome_partition/occlusion"/>
</dbReference>
<sequence length="533" mass="57371">MTITDARPTTRDNDPDHTPPPEPSTDTWGELLVVDPTTLVIGANVRREVALDKPFLRSIADRGVREPITVRRRADGALVVRKGKRRTLAAVETGRPSVPVLVEPGTPDDDTDTDTVGTEGRIERIVDQLEENQHRAGTSEADEVRAHQQLLDLGLTAGQIARRTHVPTPRVKATAAVARSELAAAVLDCYEVTLDQVAVIAEFDDGTDAGVEAAKVLTVTAAKEPTQFEHVAQRLRDDRTDAAMVAEQVAELTTAGVSILDPDATGGAAQISGLRANADLPSGTELTAEQHASCPGHAAQVEIRRGWDRQPQVRVTHWCTDPETHGHIARWDQSTAHTGRSRTGAMSEQEKAQRRLVIANNREWDSATTVRRDWLRGFLARRTAPKDAVTYLAVTLARAGHDLRRAMESGHPSACELLGMAPVGSVYPGRKNPITEAAATAATPRATMLALAVLLGAAEDATDRQTWRNPTSDHRAYFTALSQWGYPLSTVEQLVLADPEGPHPDAVDEPAPGADSDSAGGDELAEPETPTTD</sequence>
<name>A0ABS6U2Y1_9PSEU</name>
<dbReference type="PANTHER" id="PTHR33375">
    <property type="entry name" value="CHROMOSOME-PARTITIONING PROTEIN PARB-RELATED"/>
    <property type="match status" value="1"/>
</dbReference>
<feature type="region of interest" description="Disordered" evidence="1">
    <location>
        <begin position="496"/>
        <end position="533"/>
    </location>
</feature>
<feature type="domain" description="ParB-like N-terminal" evidence="2">
    <location>
        <begin position="32"/>
        <end position="122"/>
    </location>
</feature>
<gene>
    <name evidence="3" type="ORF">I4I82_02000</name>
</gene>
<reference evidence="3 4" key="1">
    <citation type="submission" date="2020-11" db="EMBL/GenBank/DDBJ databases">
        <title>Pseudonocardia abyssalis sp. nov. and Pseudonocardia oceani sp. nov., description and phylogenomic analysis of two novel actinomycetes isolated from the deep Southern Ocean.</title>
        <authorList>
            <person name="Parra J."/>
        </authorList>
    </citation>
    <scope>NUCLEOTIDE SEQUENCE [LARGE SCALE GENOMIC DNA]</scope>
    <source>
        <strain evidence="4">KRD185</strain>
    </source>
</reference>
<dbReference type="RefSeq" id="WP_218594565.1">
    <property type="nucleotide sequence ID" value="NZ_JADQDE010000538.1"/>
</dbReference>
<dbReference type="EMBL" id="JADQDF010000001">
    <property type="protein sequence ID" value="MBW0126469.1"/>
    <property type="molecule type" value="Genomic_DNA"/>
</dbReference>
<evidence type="ECO:0000313" key="4">
    <source>
        <dbReference type="Proteomes" id="UP000694300"/>
    </source>
</evidence>
<accession>A0ABS6U2Y1</accession>
<evidence type="ECO:0000259" key="2">
    <source>
        <dbReference type="SMART" id="SM00470"/>
    </source>
</evidence>
<keyword evidence="4" id="KW-1185">Reference proteome</keyword>
<dbReference type="CDD" id="cd16387">
    <property type="entry name" value="ParB_N_Srx"/>
    <property type="match status" value="1"/>
</dbReference>
<evidence type="ECO:0000256" key="1">
    <source>
        <dbReference type="SAM" id="MobiDB-lite"/>
    </source>
</evidence>
<feature type="region of interest" description="Disordered" evidence="1">
    <location>
        <begin position="1"/>
        <end position="28"/>
    </location>
</feature>